<dbReference type="UniPathway" id="UPA00136">
    <property type="reaction ID" value="UER00199"/>
</dbReference>
<dbReference type="Gene3D" id="2.160.10.10">
    <property type="entry name" value="Hexapeptide repeat proteins"/>
    <property type="match status" value="1"/>
</dbReference>
<feature type="domain" description="Serine acetyltransferase N-terminal" evidence="7">
    <location>
        <begin position="89"/>
        <end position="140"/>
    </location>
</feature>
<dbReference type="Gene3D" id="1.10.3130.10">
    <property type="entry name" value="serine acetyltransferase, domain 1"/>
    <property type="match status" value="1"/>
</dbReference>
<dbReference type="InterPro" id="IPR001451">
    <property type="entry name" value="Hexapep"/>
</dbReference>
<comment type="pathway">
    <text evidence="1">Amino-acid biosynthesis; L-cysteine biosynthesis; L-cysteine from L-serine: step 1/2.</text>
</comment>
<dbReference type="CDD" id="cd03354">
    <property type="entry name" value="LbH_SAT"/>
    <property type="match status" value="1"/>
</dbReference>
<name>A0A1H3J4K1_9EURY</name>
<evidence type="ECO:0000256" key="5">
    <source>
        <dbReference type="ARBA" id="ARBA00022679"/>
    </source>
</evidence>
<evidence type="ECO:0000256" key="4">
    <source>
        <dbReference type="ARBA" id="ARBA00022605"/>
    </source>
</evidence>
<evidence type="ECO:0000256" key="2">
    <source>
        <dbReference type="ARBA" id="ARBA00007274"/>
    </source>
</evidence>
<dbReference type="InterPro" id="IPR042122">
    <property type="entry name" value="Ser_AcTrfase_N_sf"/>
</dbReference>
<dbReference type="InterPro" id="IPR018357">
    <property type="entry name" value="Hexapep_transf_CS"/>
</dbReference>
<evidence type="ECO:0000256" key="6">
    <source>
        <dbReference type="ARBA" id="ARBA00023315"/>
    </source>
</evidence>
<dbReference type="Pfam" id="PF06426">
    <property type="entry name" value="SATase_N"/>
    <property type="match status" value="1"/>
</dbReference>
<dbReference type="AlphaFoldDB" id="A0A1H3J4K1"/>
<dbReference type="Proteomes" id="UP000199079">
    <property type="component" value="Unassembled WGS sequence"/>
</dbReference>
<dbReference type="RefSeq" id="WP_021073456.1">
    <property type="nucleotide sequence ID" value="NZ_FNPC01000004.1"/>
</dbReference>
<keyword evidence="5 8" id="KW-0808">Transferase</keyword>
<dbReference type="InterPro" id="IPR010493">
    <property type="entry name" value="Ser_AcTrfase_N"/>
</dbReference>
<accession>A0A1H3J4K1</accession>
<comment type="similarity">
    <text evidence="2">Belongs to the transferase hexapeptide repeat family.</text>
</comment>
<evidence type="ECO:0000256" key="3">
    <source>
        <dbReference type="ARBA" id="ARBA00013266"/>
    </source>
</evidence>
<evidence type="ECO:0000313" key="8">
    <source>
        <dbReference type="EMBL" id="SDY34913.1"/>
    </source>
</evidence>
<dbReference type="Pfam" id="PF00132">
    <property type="entry name" value="Hexapep"/>
    <property type="match status" value="1"/>
</dbReference>
<dbReference type="GO" id="GO:0009001">
    <property type="term" value="F:serine O-acetyltransferase activity"/>
    <property type="evidence" value="ECO:0007669"/>
    <property type="project" value="UniProtKB-EC"/>
</dbReference>
<evidence type="ECO:0000313" key="9">
    <source>
        <dbReference type="Proteomes" id="UP000199079"/>
    </source>
</evidence>
<sequence>MGYEYTGDAHGALVESYRADESPFPTDSSRVYPRHDSLRDEPPLLKQLLFPRCWNATALVDDPDETRARLTELGSRIHEGITAYSDRDAADLTAVVDGILDRLPAIRRALKKDVEAAYKGDPAAKSYCEIIRSYPGFHAVLIHRVAHVCYEEGHSEYARELAEYAKVETGIDIHPGAEIGEYFFVDHGTGVVIGETATVGEWVRLYQNVTLGALHFEEEEGEDQMLAKGYKRHPDIGDHVVIGAGSNVLGAVDIGDHVSIGANSWVTDDVPDDTSVFIADHPEQERKSNR</sequence>
<dbReference type="InterPro" id="IPR011004">
    <property type="entry name" value="Trimer_LpxA-like_sf"/>
</dbReference>
<evidence type="ECO:0000259" key="7">
    <source>
        <dbReference type="Pfam" id="PF06426"/>
    </source>
</evidence>
<dbReference type="InterPro" id="IPR053376">
    <property type="entry name" value="Serine_acetyltransferase"/>
</dbReference>
<dbReference type="EMBL" id="FNPC01000004">
    <property type="protein sequence ID" value="SDY34913.1"/>
    <property type="molecule type" value="Genomic_DNA"/>
</dbReference>
<dbReference type="EC" id="2.3.1.30" evidence="3"/>
<dbReference type="NCBIfam" id="NF041874">
    <property type="entry name" value="EPS_EpsC"/>
    <property type="match status" value="1"/>
</dbReference>
<dbReference type="GeneID" id="43839423"/>
<dbReference type="PROSITE" id="PS00101">
    <property type="entry name" value="HEXAPEP_TRANSFERASES"/>
    <property type="match status" value="1"/>
</dbReference>
<organism evidence="8 9">
    <name type="scientific">Halopenitus persicus</name>
    <dbReference type="NCBI Taxonomy" id="1048396"/>
    <lineage>
        <taxon>Archaea</taxon>
        <taxon>Methanobacteriati</taxon>
        <taxon>Methanobacteriota</taxon>
        <taxon>Stenosarchaea group</taxon>
        <taxon>Halobacteria</taxon>
        <taxon>Halobacteriales</taxon>
        <taxon>Haloferacaceae</taxon>
        <taxon>Halopenitus</taxon>
    </lineage>
</organism>
<dbReference type="InterPro" id="IPR045304">
    <property type="entry name" value="LbH_SAT"/>
</dbReference>
<keyword evidence="9" id="KW-1185">Reference proteome</keyword>
<dbReference type="GO" id="GO:0005737">
    <property type="term" value="C:cytoplasm"/>
    <property type="evidence" value="ECO:0007669"/>
    <property type="project" value="InterPro"/>
</dbReference>
<reference evidence="9" key="1">
    <citation type="submission" date="2016-10" db="EMBL/GenBank/DDBJ databases">
        <authorList>
            <person name="Varghese N."/>
            <person name="Submissions S."/>
        </authorList>
    </citation>
    <scope>NUCLEOTIDE SEQUENCE [LARGE SCALE GENOMIC DNA]</scope>
    <source>
        <strain evidence="9">DC30,IBRC 10041,KCTC 4046</strain>
    </source>
</reference>
<dbReference type="PANTHER" id="PTHR42811">
    <property type="entry name" value="SERINE ACETYLTRANSFERASE"/>
    <property type="match status" value="1"/>
</dbReference>
<keyword evidence="6" id="KW-0012">Acyltransferase</keyword>
<protein>
    <recommendedName>
        <fullName evidence="3">serine O-acetyltransferase</fullName>
        <ecNumber evidence="3">2.3.1.30</ecNumber>
    </recommendedName>
</protein>
<evidence type="ECO:0000256" key="1">
    <source>
        <dbReference type="ARBA" id="ARBA00004876"/>
    </source>
</evidence>
<proteinExistence type="inferred from homology"/>
<gene>
    <name evidence="8" type="ORF">SAMN05216564_104390</name>
</gene>
<dbReference type="SUPFAM" id="SSF51161">
    <property type="entry name" value="Trimeric LpxA-like enzymes"/>
    <property type="match status" value="1"/>
</dbReference>
<dbReference type="GO" id="GO:0006535">
    <property type="term" value="P:cysteine biosynthetic process from serine"/>
    <property type="evidence" value="ECO:0007669"/>
    <property type="project" value="InterPro"/>
</dbReference>
<dbReference type="OrthoDB" id="10940at2157"/>
<keyword evidence="4" id="KW-0028">Amino-acid biosynthesis</keyword>